<sequence length="253" mass="26023">MIAGDLGLLAAPMAAGLLVLATHVPLGIEVLRRGIIFLDLAVAQMAALGMLVAHLLGWDAPDVAHGLGAQLAAAVAAVLGALLLTWCEKRWPQLQEALIGLLFVVAASAGILLLADNPHGGEHLRDLLGGQILWVGWDRLPPLAAFYGLLLAAWFGLRERLGRAGFYLVFALAVTASVQLVGVFLVFASLIAPAVASHALRRGLVAAWVLGGLGYAGGLLCSLLADLPAGAAVVCALGLLAVLALLATRQPAE</sequence>
<feature type="transmembrane region" description="Helical" evidence="7">
    <location>
        <begin position="35"/>
        <end position="57"/>
    </location>
</feature>
<feature type="transmembrane region" description="Helical" evidence="7">
    <location>
        <begin position="97"/>
        <end position="115"/>
    </location>
</feature>
<dbReference type="OrthoDB" id="14209at2"/>
<keyword evidence="3 6" id="KW-0812">Transmembrane</keyword>
<feature type="transmembrane region" description="Helical" evidence="7">
    <location>
        <begin position="6"/>
        <end position="28"/>
    </location>
</feature>
<evidence type="ECO:0000313" key="9">
    <source>
        <dbReference type="Proteomes" id="UP000268908"/>
    </source>
</evidence>
<dbReference type="GO" id="GO:0010043">
    <property type="term" value="P:response to zinc ion"/>
    <property type="evidence" value="ECO:0007669"/>
    <property type="project" value="TreeGrafter"/>
</dbReference>
<dbReference type="GO" id="GO:0055085">
    <property type="term" value="P:transmembrane transport"/>
    <property type="evidence" value="ECO:0007669"/>
    <property type="project" value="InterPro"/>
</dbReference>
<dbReference type="Proteomes" id="UP000268908">
    <property type="component" value="Unassembled WGS sequence"/>
</dbReference>
<feature type="transmembrane region" description="Helical" evidence="7">
    <location>
        <begin position="164"/>
        <end position="192"/>
    </location>
</feature>
<comment type="subcellular location">
    <subcellularLocation>
        <location evidence="6">Cell membrane</location>
        <topology evidence="6">Multi-pass membrane protein</topology>
    </subcellularLocation>
    <subcellularLocation>
        <location evidence="1">Membrane</location>
        <topology evidence="1">Multi-pass membrane protein</topology>
    </subcellularLocation>
</comment>
<name>A0A497XKM2_9PROT</name>
<evidence type="ECO:0000256" key="4">
    <source>
        <dbReference type="ARBA" id="ARBA00022989"/>
    </source>
</evidence>
<evidence type="ECO:0000313" key="8">
    <source>
        <dbReference type="EMBL" id="RLJ67947.1"/>
    </source>
</evidence>
<protein>
    <submittedName>
        <fullName evidence="8">Zinc/manganese transport system permease protein</fullName>
    </submittedName>
</protein>
<reference evidence="8 9" key="1">
    <citation type="submission" date="2018-10" db="EMBL/GenBank/DDBJ databases">
        <title>Genomic Encyclopedia of Type Strains, Phase IV (KMG-IV): sequencing the most valuable type-strain genomes for metagenomic binning, comparative biology and taxonomic classification.</title>
        <authorList>
            <person name="Goeker M."/>
        </authorList>
    </citation>
    <scope>NUCLEOTIDE SEQUENCE [LARGE SCALE GENOMIC DNA]</scope>
    <source>
        <strain evidence="8 9">DSM 26916</strain>
    </source>
</reference>
<dbReference type="AlphaFoldDB" id="A0A497XKM2"/>
<evidence type="ECO:0000256" key="1">
    <source>
        <dbReference type="ARBA" id="ARBA00004141"/>
    </source>
</evidence>
<gene>
    <name evidence="8" type="ORF">DFR35_0501</name>
</gene>
<keyword evidence="9" id="KW-1185">Reference proteome</keyword>
<evidence type="ECO:0000256" key="6">
    <source>
        <dbReference type="RuleBase" id="RU003943"/>
    </source>
</evidence>
<keyword evidence="5 7" id="KW-0472">Membrane</keyword>
<dbReference type="RefSeq" id="WP_121239890.1">
    <property type="nucleotide sequence ID" value="NZ_BHVV01000001.1"/>
</dbReference>
<evidence type="ECO:0000256" key="2">
    <source>
        <dbReference type="ARBA" id="ARBA00008034"/>
    </source>
</evidence>
<evidence type="ECO:0000256" key="3">
    <source>
        <dbReference type="ARBA" id="ARBA00022692"/>
    </source>
</evidence>
<proteinExistence type="inferred from homology"/>
<keyword evidence="6" id="KW-0813">Transport</keyword>
<dbReference type="SUPFAM" id="SSF81345">
    <property type="entry name" value="ABC transporter involved in vitamin B12 uptake, BtuC"/>
    <property type="match status" value="1"/>
</dbReference>
<accession>A0A497XKM2</accession>
<dbReference type="PANTHER" id="PTHR30477:SF19">
    <property type="entry name" value="METAL ABC TRANSPORTER PERMEASE"/>
    <property type="match status" value="1"/>
</dbReference>
<feature type="transmembrane region" description="Helical" evidence="7">
    <location>
        <begin position="204"/>
        <end position="224"/>
    </location>
</feature>
<comment type="caution">
    <text evidence="8">The sequence shown here is derived from an EMBL/GenBank/DDBJ whole genome shotgun (WGS) entry which is preliminary data.</text>
</comment>
<dbReference type="Pfam" id="PF00950">
    <property type="entry name" value="ABC-3"/>
    <property type="match status" value="2"/>
</dbReference>
<comment type="similarity">
    <text evidence="2 6">Belongs to the ABC-3 integral membrane protein family.</text>
</comment>
<evidence type="ECO:0000256" key="7">
    <source>
        <dbReference type="SAM" id="Phobius"/>
    </source>
</evidence>
<dbReference type="InterPro" id="IPR001626">
    <property type="entry name" value="ABC_TroCD"/>
</dbReference>
<feature type="transmembrane region" description="Helical" evidence="7">
    <location>
        <begin position="63"/>
        <end position="85"/>
    </location>
</feature>
<dbReference type="PANTHER" id="PTHR30477">
    <property type="entry name" value="ABC-TRANSPORTER METAL-BINDING PROTEIN"/>
    <property type="match status" value="1"/>
</dbReference>
<dbReference type="InterPro" id="IPR037294">
    <property type="entry name" value="ABC_BtuC-like"/>
</dbReference>
<organism evidence="8 9">
    <name type="scientific">Sulfurisoma sediminicola</name>
    <dbReference type="NCBI Taxonomy" id="1381557"/>
    <lineage>
        <taxon>Bacteria</taxon>
        <taxon>Pseudomonadati</taxon>
        <taxon>Pseudomonadota</taxon>
        <taxon>Betaproteobacteria</taxon>
        <taxon>Nitrosomonadales</taxon>
        <taxon>Sterolibacteriaceae</taxon>
        <taxon>Sulfurisoma</taxon>
    </lineage>
</organism>
<dbReference type="GO" id="GO:0043190">
    <property type="term" value="C:ATP-binding cassette (ABC) transporter complex"/>
    <property type="evidence" value="ECO:0007669"/>
    <property type="project" value="InterPro"/>
</dbReference>
<dbReference type="Gene3D" id="1.10.3470.10">
    <property type="entry name" value="ABC transporter involved in vitamin B12 uptake, BtuC"/>
    <property type="match status" value="1"/>
</dbReference>
<keyword evidence="4 7" id="KW-1133">Transmembrane helix</keyword>
<feature type="transmembrane region" description="Helical" evidence="7">
    <location>
        <begin position="140"/>
        <end position="157"/>
    </location>
</feature>
<feature type="transmembrane region" description="Helical" evidence="7">
    <location>
        <begin position="231"/>
        <end position="248"/>
    </location>
</feature>
<dbReference type="EMBL" id="RCCI01000004">
    <property type="protein sequence ID" value="RLJ67947.1"/>
    <property type="molecule type" value="Genomic_DNA"/>
</dbReference>
<evidence type="ECO:0000256" key="5">
    <source>
        <dbReference type="ARBA" id="ARBA00023136"/>
    </source>
</evidence>